<accession>A0A078EYX9</accession>
<keyword evidence="3" id="KW-1185">Reference proteome</keyword>
<gene>
    <name evidence="2" type="primary">BnaC05g26720D</name>
    <name evidence="2" type="ORF">GSBRNA2T00124211001</name>
</gene>
<dbReference type="Gramene" id="CDY07310">
    <property type="protein sequence ID" value="CDY07310"/>
    <property type="gene ID" value="GSBRNA2T00124211001"/>
</dbReference>
<dbReference type="PaxDb" id="3708-A0A078EYX9"/>
<dbReference type="Proteomes" id="UP000028999">
    <property type="component" value="Unassembled WGS sequence"/>
</dbReference>
<proteinExistence type="predicted"/>
<evidence type="ECO:0000256" key="1">
    <source>
        <dbReference type="SAM" id="MobiDB-lite"/>
    </source>
</evidence>
<evidence type="ECO:0000313" key="3">
    <source>
        <dbReference type="Proteomes" id="UP000028999"/>
    </source>
</evidence>
<organism evidence="2 3">
    <name type="scientific">Brassica napus</name>
    <name type="common">Rape</name>
    <dbReference type="NCBI Taxonomy" id="3708"/>
    <lineage>
        <taxon>Eukaryota</taxon>
        <taxon>Viridiplantae</taxon>
        <taxon>Streptophyta</taxon>
        <taxon>Embryophyta</taxon>
        <taxon>Tracheophyta</taxon>
        <taxon>Spermatophyta</taxon>
        <taxon>Magnoliopsida</taxon>
        <taxon>eudicotyledons</taxon>
        <taxon>Gunneridae</taxon>
        <taxon>Pentapetalae</taxon>
        <taxon>rosids</taxon>
        <taxon>malvids</taxon>
        <taxon>Brassicales</taxon>
        <taxon>Brassicaceae</taxon>
        <taxon>Brassiceae</taxon>
        <taxon>Brassica</taxon>
    </lineage>
</organism>
<feature type="compositionally biased region" description="Polar residues" evidence="1">
    <location>
        <begin position="76"/>
        <end position="91"/>
    </location>
</feature>
<protein>
    <submittedName>
        <fullName evidence="2">BnaC05g26720D protein</fullName>
    </submittedName>
</protein>
<reference evidence="2 3" key="1">
    <citation type="journal article" date="2014" name="Science">
        <title>Plant genetics. Early allopolyploid evolution in the post-Neolithic Brassica napus oilseed genome.</title>
        <authorList>
            <person name="Chalhoub B."/>
            <person name="Denoeud F."/>
            <person name="Liu S."/>
            <person name="Parkin I.A."/>
            <person name="Tang H."/>
            <person name="Wang X."/>
            <person name="Chiquet J."/>
            <person name="Belcram H."/>
            <person name="Tong C."/>
            <person name="Samans B."/>
            <person name="Correa M."/>
            <person name="Da Silva C."/>
            <person name="Just J."/>
            <person name="Falentin C."/>
            <person name="Koh C.S."/>
            <person name="Le Clainche I."/>
            <person name="Bernard M."/>
            <person name="Bento P."/>
            <person name="Noel B."/>
            <person name="Labadie K."/>
            <person name="Alberti A."/>
            <person name="Charles M."/>
            <person name="Arnaud D."/>
            <person name="Guo H."/>
            <person name="Daviaud C."/>
            <person name="Alamery S."/>
            <person name="Jabbari K."/>
            <person name="Zhao M."/>
            <person name="Edger P.P."/>
            <person name="Chelaifa H."/>
            <person name="Tack D."/>
            <person name="Lassalle G."/>
            <person name="Mestiri I."/>
            <person name="Schnel N."/>
            <person name="Le Paslier M.C."/>
            <person name="Fan G."/>
            <person name="Renault V."/>
            <person name="Bayer P.E."/>
            <person name="Golicz A.A."/>
            <person name="Manoli S."/>
            <person name="Lee T.H."/>
            <person name="Thi V.H."/>
            <person name="Chalabi S."/>
            <person name="Hu Q."/>
            <person name="Fan C."/>
            <person name="Tollenaere R."/>
            <person name="Lu Y."/>
            <person name="Battail C."/>
            <person name="Shen J."/>
            <person name="Sidebottom C.H."/>
            <person name="Wang X."/>
            <person name="Canaguier A."/>
            <person name="Chauveau A."/>
            <person name="Berard A."/>
            <person name="Deniot G."/>
            <person name="Guan M."/>
            <person name="Liu Z."/>
            <person name="Sun F."/>
            <person name="Lim Y.P."/>
            <person name="Lyons E."/>
            <person name="Town C.D."/>
            <person name="Bancroft I."/>
            <person name="Wang X."/>
            <person name="Meng J."/>
            <person name="Ma J."/>
            <person name="Pires J.C."/>
            <person name="King G.J."/>
            <person name="Brunel D."/>
            <person name="Delourme R."/>
            <person name="Renard M."/>
            <person name="Aury J.M."/>
            <person name="Adams K.L."/>
            <person name="Batley J."/>
            <person name="Snowdon R.J."/>
            <person name="Tost J."/>
            <person name="Edwards D."/>
            <person name="Zhou Y."/>
            <person name="Hua W."/>
            <person name="Sharpe A.G."/>
            <person name="Paterson A.H."/>
            <person name="Guan C."/>
            <person name="Wincker P."/>
        </authorList>
    </citation>
    <scope>NUCLEOTIDE SEQUENCE [LARGE SCALE GENOMIC DNA]</scope>
    <source>
        <strain evidence="3">cv. Darmor-bzh</strain>
    </source>
</reference>
<name>A0A078EYX9_BRANA</name>
<feature type="region of interest" description="Disordered" evidence="1">
    <location>
        <begin position="53"/>
        <end position="91"/>
    </location>
</feature>
<feature type="compositionally biased region" description="Low complexity" evidence="1">
    <location>
        <begin position="53"/>
        <end position="68"/>
    </location>
</feature>
<sequence>MEATKKHIIQDRSSIFYHQPSSLQQMNLSVQTFDCYCTLESSPGTKSHACLNNNTSSTTSFSSNGNSSELNHSPEDNSNSPLSGSSATNNNEAELSLMLKELETAMMEPELDNNDKRLYVICFCSAQPPSLVFYTLEVQAKYRDLLKTSHTSRA</sequence>
<dbReference type="AlphaFoldDB" id="A0A078EYX9"/>
<dbReference type="EMBL" id="LK031977">
    <property type="protein sequence ID" value="CDY07310.1"/>
    <property type="molecule type" value="Genomic_DNA"/>
</dbReference>
<evidence type="ECO:0000313" key="2">
    <source>
        <dbReference type="EMBL" id="CDY07310.1"/>
    </source>
</evidence>